<gene>
    <name evidence="1" type="ORF">CIPAW_11G208900</name>
</gene>
<accession>A0A8T1PA72</accession>
<proteinExistence type="predicted"/>
<comment type="caution">
    <text evidence="1">The sequence shown here is derived from an EMBL/GenBank/DDBJ whole genome shotgun (WGS) entry which is preliminary data.</text>
</comment>
<evidence type="ECO:0000313" key="1">
    <source>
        <dbReference type="EMBL" id="KAG6637877.1"/>
    </source>
</evidence>
<sequence>MENTFFPFLEFEGGFVVETLVYPKYFIHGHDNGNYQQQERRCL</sequence>
<keyword evidence="2" id="KW-1185">Reference proteome</keyword>
<dbReference type="EMBL" id="CM031819">
    <property type="protein sequence ID" value="KAG6637877.1"/>
    <property type="molecule type" value="Genomic_DNA"/>
</dbReference>
<dbReference type="Proteomes" id="UP000811609">
    <property type="component" value="Chromosome 11"/>
</dbReference>
<evidence type="ECO:0000313" key="2">
    <source>
        <dbReference type="Proteomes" id="UP000811609"/>
    </source>
</evidence>
<protein>
    <submittedName>
        <fullName evidence="1">Uncharacterized protein</fullName>
    </submittedName>
</protein>
<name>A0A8T1PA72_CARIL</name>
<organism evidence="1 2">
    <name type="scientific">Carya illinoinensis</name>
    <name type="common">Pecan</name>
    <dbReference type="NCBI Taxonomy" id="32201"/>
    <lineage>
        <taxon>Eukaryota</taxon>
        <taxon>Viridiplantae</taxon>
        <taxon>Streptophyta</taxon>
        <taxon>Embryophyta</taxon>
        <taxon>Tracheophyta</taxon>
        <taxon>Spermatophyta</taxon>
        <taxon>Magnoliopsida</taxon>
        <taxon>eudicotyledons</taxon>
        <taxon>Gunneridae</taxon>
        <taxon>Pentapetalae</taxon>
        <taxon>rosids</taxon>
        <taxon>fabids</taxon>
        <taxon>Fagales</taxon>
        <taxon>Juglandaceae</taxon>
        <taxon>Carya</taxon>
    </lineage>
</organism>
<dbReference type="AlphaFoldDB" id="A0A8T1PA72"/>
<reference evidence="1" key="1">
    <citation type="submission" date="2020-12" db="EMBL/GenBank/DDBJ databases">
        <title>WGS assembly of Carya illinoinensis cv. Pawnee.</title>
        <authorList>
            <person name="Platts A."/>
            <person name="Shu S."/>
            <person name="Wright S."/>
            <person name="Barry K."/>
            <person name="Edger P."/>
            <person name="Pires J.C."/>
            <person name="Schmutz J."/>
        </authorList>
    </citation>
    <scope>NUCLEOTIDE SEQUENCE</scope>
    <source>
        <tissue evidence="1">Leaf</tissue>
    </source>
</reference>